<name>A0A3B1DEE2_9ZZZZ</name>
<gene>
    <name evidence="1" type="ORF">MNBD_PLANCTO02-1563</name>
</gene>
<accession>A0A3B1DEE2</accession>
<evidence type="ECO:0000313" key="1">
    <source>
        <dbReference type="EMBL" id="VAX37231.1"/>
    </source>
</evidence>
<organism evidence="1">
    <name type="scientific">hydrothermal vent metagenome</name>
    <dbReference type="NCBI Taxonomy" id="652676"/>
    <lineage>
        <taxon>unclassified sequences</taxon>
        <taxon>metagenomes</taxon>
        <taxon>ecological metagenomes</taxon>
    </lineage>
</organism>
<dbReference type="AlphaFoldDB" id="A0A3B1DEE2"/>
<dbReference type="EMBL" id="UOGL01000110">
    <property type="protein sequence ID" value="VAX37231.1"/>
    <property type="molecule type" value="Genomic_DNA"/>
</dbReference>
<reference evidence="1" key="1">
    <citation type="submission" date="2018-06" db="EMBL/GenBank/DDBJ databases">
        <authorList>
            <person name="Zhirakovskaya E."/>
        </authorList>
    </citation>
    <scope>NUCLEOTIDE SEQUENCE</scope>
</reference>
<proteinExistence type="predicted"/>
<sequence>MAKMRHQQHWGEDNLGDVDPSSATMNLMLLGLRGIATDVLWVQAKNQKERKQWGKLKHTVDSIVQLQPHYEAIWKFQGWNLAYNVSAEWDGVKDRYYWVKEGGKFMIKGSKQNVNSPLLKSSIGKEIYTQKIGTSDEWLQFRQFFRVDPDEKTFPNGTDGEFDPHALKDNYLVAKEWFHEANKTQKKYDKAKRGTAFYFFRQDRAKAQINYAKALNKEGMFNEKSRNAWEEAWRNWTTIYEDDSPGYGKEEFPIGDGTSVYMEARENDFKQMAKKNGVSVERIKSSVVFLQNTTKYRYWRALTEIEKEKNTLEAHQEIYEGEQLYFKGKPEKAAKRLYSGMQKFEKMLFESYRKENGNGTQPKSLNDFFIDELVVEEALKAQVVWRKALDFSGGSVPKNYPLKALWENEKYKKLISGFERRLEREAELLLEKD</sequence>
<protein>
    <submittedName>
        <fullName evidence="1">Similar to IRE (Iron responsive element)</fullName>
    </submittedName>
</protein>